<name>A0A401S908_CHIPU</name>
<gene>
    <name evidence="1" type="ORF">chiPu_0005294</name>
</gene>
<dbReference type="AlphaFoldDB" id="A0A401S908"/>
<dbReference type="Proteomes" id="UP000287033">
    <property type="component" value="Unassembled WGS sequence"/>
</dbReference>
<organism evidence="1 2">
    <name type="scientific">Chiloscyllium punctatum</name>
    <name type="common">Brownbanded bambooshark</name>
    <name type="synonym">Hemiscyllium punctatum</name>
    <dbReference type="NCBI Taxonomy" id="137246"/>
    <lineage>
        <taxon>Eukaryota</taxon>
        <taxon>Metazoa</taxon>
        <taxon>Chordata</taxon>
        <taxon>Craniata</taxon>
        <taxon>Vertebrata</taxon>
        <taxon>Chondrichthyes</taxon>
        <taxon>Elasmobranchii</taxon>
        <taxon>Galeomorphii</taxon>
        <taxon>Galeoidea</taxon>
        <taxon>Orectolobiformes</taxon>
        <taxon>Hemiscylliidae</taxon>
        <taxon>Chiloscyllium</taxon>
    </lineage>
</organism>
<protein>
    <submittedName>
        <fullName evidence="1">Uncharacterized protein</fullName>
    </submittedName>
</protein>
<accession>A0A401S908</accession>
<sequence length="71" mass="7465">MMGDADTRWEEGRGNNGTRSGCAFGRAAAPAPLNSSPVCNFNTEPGSPAILQTRTLPWGSVEVWHTAGTFG</sequence>
<dbReference type="EMBL" id="BEZZ01000141">
    <property type="protein sequence ID" value="GCC26874.1"/>
    <property type="molecule type" value="Genomic_DNA"/>
</dbReference>
<keyword evidence="2" id="KW-1185">Reference proteome</keyword>
<evidence type="ECO:0000313" key="2">
    <source>
        <dbReference type="Proteomes" id="UP000287033"/>
    </source>
</evidence>
<reference evidence="1 2" key="1">
    <citation type="journal article" date="2018" name="Nat. Ecol. Evol.">
        <title>Shark genomes provide insights into elasmobranch evolution and the origin of vertebrates.</title>
        <authorList>
            <person name="Hara Y"/>
            <person name="Yamaguchi K"/>
            <person name="Onimaru K"/>
            <person name="Kadota M"/>
            <person name="Koyanagi M"/>
            <person name="Keeley SD"/>
            <person name="Tatsumi K"/>
            <person name="Tanaka K"/>
            <person name="Motone F"/>
            <person name="Kageyama Y"/>
            <person name="Nozu R"/>
            <person name="Adachi N"/>
            <person name="Nishimura O"/>
            <person name="Nakagawa R"/>
            <person name="Tanegashima C"/>
            <person name="Kiyatake I"/>
            <person name="Matsumoto R"/>
            <person name="Murakumo K"/>
            <person name="Nishida K"/>
            <person name="Terakita A"/>
            <person name="Kuratani S"/>
            <person name="Sato K"/>
            <person name="Hyodo S Kuraku.S."/>
        </authorList>
    </citation>
    <scope>NUCLEOTIDE SEQUENCE [LARGE SCALE GENOMIC DNA]</scope>
</reference>
<proteinExistence type="predicted"/>
<comment type="caution">
    <text evidence="1">The sequence shown here is derived from an EMBL/GenBank/DDBJ whole genome shotgun (WGS) entry which is preliminary data.</text>
</comment>
<evidence type="ECO:0000313" key="1">
    <source>
        <dbReference type="EMBL" id="GCC26874.1"/>
    </source>
</evidence>